<proteinExistence type="predicted"/>
<accession>A0ABN8LJN9</accession>
<dbReference type="EMBL" id="CALNXI010000060">
    <property type="protein sequence ID" value="CAH3017343.1"/>
    <property type="molecule type" value="Genomic_DNA"/>
</dbReference>
<comment type="caution">
    <text evidence="1">The sequence shown here is derived from an EMBL/GenBank/DDBJ whole genome shotgun (WGS) entry which is preliminary data.</text>
</comment>
<dbReference type="InterPro" id="IPR011990">
    <property type="entry name" value="TPR-like_helical_dom_sf"/>
</dbReference>
<sequence>MQSHLRKTLSWTTRSTFLKLFFLAFRFPTFLLNSTYVLKAVDLSKECLILVNQKALKMKLDWLQLKLRTRYITDCFKGIYQKAKELYAKALSFMVHAGEKTLELSCYGNMGTLHWSMGKYSEAKEYLEKHLP</sequence>
<gene>
    <name evidence="1" type="ORF">PEVE_00037064</name>
</gene>
<name>A0ABN8LJN9_9CNID</name>
<dbReference type="Pfam" id="PF13424">
    <property type="entry name" value="TPR_12"/>
    <property type="match status" value="1"/>
</dbReference>
<evidence type="ECO:0000313" key="1">
    <source>
        <dbReference type="EMBL" id="CAH3017343.1"/>
    </source>
</evidence>
<organism evidence="1 2">
    <name type="scientific">Porites evermanni</name>
    <dbReference type="NCBI Taxonomy" id="104178"/>
    <lineage>
        <taxon>Eukaryota</taxon>
        <taxon>Metazoa</taxon>
        <taxon>Cnidaria</taxon>
        <taxon>Anthozoa</taxon>
        <taxon>Hexacorallia</taxon>
        <taxon>Scleractinia</taxon>
        <taxon>Fungiina</taxon>
        <taxon>Poritidae</taxon>
        <taxon>Porites</taxon>
    </lineage>
</organism>
<dbReference type="SUPFAM" id="SSF48452">
    <property type="entry name" value="TPR-like"/>
    <property type="match status" value="1"/>
</dbReference>
<reference evidence="1 2" key="1">
    <citation type="submission" date="2022-05" db="EMBL/GenBank/DDBJ databases">
        <authorList>
            <consortium name="Genoscope - CEA"/>
            <person name="William W."/>
        </authorList>
    </citation>
    <scope>NUCLEOTIDE SEQUENCE [LARGE SCALE GENOMIC DNA]</scope>
</reference>
<protein>
    <submittedName>
        <fullName evidence="1">Uncharacterized protein</fullName>
    </submittedName>
</protein>
<dbReference type="Gene3D" id="1.25.40.10">
    <property type="entry name" value="Tetratricopeptide repeat domain"/>
    <property type="match status" value="1"/>
</dbReference>
<keyword evidence="2" id="KW-1185">Reference proteome</keyword>
<dbReference type="PROSITE" id="PS50293">
    <property type="entry name" value="TPR_REGION"/>
    <property type="match status" value="1"/>
</dbReference>
<evidence type="ECO:0000313" key="2">
    <source>
        <dbReference type="Proteomes" id="UP001159427"/>
    </source>
</evidence>
<dbReference type="Proteomes" id="UP001159427">
    <property type="component" value="Unassembled WGS sequence"/>
</dbReference>